<dbReference type="InterPro" id="IPR032330">
    <property type="entry name" value="EF-G-binding_C"/>
</dbReference>
<dbReference type="Pfam" id="PF16571">
    <property type="entry name" value="FBP_C"/>
    <property type="match status" value="1"/>
</dbReference>
<dbReference type="Proteomes" id="UP000610303">
    <property type="component" value="Unassembled WGS sequence"/>
</dbReference>
<dbReference type="EMBL" id="BMRJ01000001">
    <property type="protein sequence ID" value="GGR13661.1"/>
    <property type="molecule type" value="Genomic_DNA"/>
</dbReference>
<proteinExistence type="predicted"/>
<comment type="caution">
    <text evidence="2">The sequence shown here is derived from an EMBL/GenBank/DDBJ whole genome shotgun (WGS) entry which is preliminary data.</text>
</comment>
<protein>
    <recommendedName>
        <fullName evidence="1">Elongation factor G-binding protein C-terminal treble-clef zinc-finger domain-containing protein</fullName>
    </recommendedName>
</protein>
<dbReference type="AlphaFoldDB" id="A0A918CA05"/>
<reference evidence="2" key="1">
    <citation type="journal article" date="2014" name="Int. J. Syst. Evol. Microbiol.">
        <title>Complete genome sequence of Corynebacterium casei LMG S-19264T (=DSM 44701T), isolated from a smear-ripened cheese.</title>
        <authorList>
            <consortium name="US DOE Joint Genome Institute (JGI-PGF)"/>
            <person name="Walter F."/>
            <person name="Albersmeier A."/>
            <person name="Kalinowski J."/>
            <person name="Ruckert C."/>
        </authorList>
    </citation>
    <scope>NUCLEOTIDE SEQUENCE</scope>
    <source>
        <strain evidence="2">JCM 3346</strain>
    </source>
</reference>
<evidence type="ECO:0000313" key="2">
    <source>
        <dbReference type="EMBL" id="GGR13661.1"/>
    </source>
</evidence>
<feature type="domain" description="Elongation factor G-binding protein C-terminal treble-clef zinc-finger" evidence="1">
    <location>
        <begin position="8"/>
        <end position="166"/>
    </location>
</feature>
<reference evidence="2" key="2">
    <citation type="submission" date="2020-09" db="EMBL/GenBank/DDBJ databases">
        <authorList>
            <person name="Sun Q."/>
            <person name="Ohkuma M."/>
        </authorList>
    </citation>
    <scope>NUCLEOTIDE SEQUENCE</scope>
    <source>
        <strain evidence="2">JCM 3346</strain>
    </source>
</reference>
<name>A0A918CA05_AGRME</name>
<organism evidence="2 3">
    <name type="scientific">Agromyces mediolanus</name>
    <name type="common">Corynebacterium mediolanum</name>
    <dbReference type="NCBI Taxonomy" id="41986"/>
    <lineage>
        <taxon>Bacteria</taxon>
        <taxon>Bacillati</taxon>
        <taxon>Actinomycetota</taxon>
        <taxon>Actinomycetes</taxon>
        <taxon>Micrococcales</taxon>
        <taxon>Microbacteriaceae</taxon>
        <taxon>Agromyces</taxon>
    </lineage>
</organism>
<evidence type="ECO:0000259" key="1">
    <source>
        <dbReference type="Pfam" id="PF16571"/>
    </source>
</evidence>
<evidence type="ECO:0000313" key="3">
    <source>
        <dbReference type="Proteomes" id="UP000610303"/>
    </source>
</evidence>
<sequence length="174" mass="18795">MRAMTPAEIRGSIRNADDRVRRTMLLPRALGELDWSVRDVLAWRDPRARHRGYLVRWAAAPSGGASPEGLLLTIARAPGRPDRAVMCTFCRFTARFEEVALFTAPRAGAAGLRGDTVGVLACEDLACHARVRQAPLRGPLDPPVEEIVAARVAGLAERIDAFFADVLGAGPRGS</sequence>
<keyword evidence="3" id="KW-1185">Reference proteome</keyword>
<dbReference type="RefSeq" id="WP_189083525.1">
    <property type="nucleotide sequence ID" value="NZ_BMRJ01000001.1"/>
</dbReference>
<accession>A0A918CA05</accession>
<gene>
    <name evidence="2" type="ORF">GCM10010196_02770</name>
</gene>